<accession>A0A1G9H379</accession>
<dbReference type="EMBL" id="FNGE01000006">
    <property type="protein sequence ID" value="SDL07295.1"/>
    <property type="molecule type" value="Genomic_DNA"/>
</dbReference>
<dbReference type="AlphaFoldDB" id="A0A1G9H379"/>
<proteinExistence type="predicted"/>
<dbReference type="OrthoDB" id="9972147at2"/>
<keyword evidence="2" id="KW-1185">Reference proteome</keyword>
<protein>
    <submittedName>
        <fullName evidence="1">Uncharacterized protein</fullName>
    </submittedName>
</protein>
<sequence length="59" mass="6364">MSDLAARLENELTALNHAAQRAAATALSLNHPQAEALRMIAAFTERLVKESGPSSSFRQ</sequence>
<gene>
    <name evidence="1" type="ORF">SAMN04487971_1066</name>
</gene>
<name>A0A1G9H379_9RHOB</name>
<reference evidence="2" key="1">
    <citation type="submission" date="2016-10" db="EMBL/GenBank/DDBJ databases">
        <authorList>
            <person name="Varghese N."/>
            <person name="Submissions S."/>
        </authorList>
    </citation>
    <scope>NUCLEOTIDE SEQUENCE [LARGE SCALE GENOMIC DNA]</scope>
    <source>
        <strain evidence="2">CGMCC 1.7655</strain>
    </source>
</reference>
<dbReference type="RefSeq" id="WP_090754505.1">
    <property type="nucleotide sequence ID" value="NZ_FNGE01000006.1"/>
</dbReference>
<organism evidence="1 2">
    <name type="scientific">Paracoccus chinensis</name>
    <dbReference type="NCBI Taxonomy" id="525640"/>
    <lineage>
        <taxon>Bacteria</taxon>
        <taxon>Pseudomonadati</taxon>
        <taxon>Pseudomonadota</taxon>
        <taxon>Alphaproteobacteria</taxon>
        <taxon>Rhodobacterales</taxon>
        <taxon>Paracoccaceae</taxon>
        <taxon>Paracoccus</taxon>
    </lineage>
</organism>
<dbReference type="Proteomes" id="UP000199555">
    <property type="component" value="Unassembled WGS sequence"/>
</dbReference>
<evidence type="ECO:0000313" key="1">
    <source>
        <dbReference type="EMBL" id="SDL07295.1"/>
    </source>
</evidence>
<evidence type="ECO:0000313" key="2">
    <source>
        <dbReference type="Proteomes" id="UP000199555"/>
    </source>
</evidence>